<proteinExistence type="predicted"/>
<feature type="region of interest" description="Disordered" evidence="1">
    <location>
        <begin position="171"/>
        <end position="209"/>
    </location>
</feature>
<evidence type="ECO:0000256" key="1">
    <source>
        <dbReference type="SAM" id="MobiDB-lite"/>
    </source>
</evidence>
<feature type="region of interest" description="Disordered" evidence="1">
    <location>
        <begin position="83"/>
        <end position="146"/>
    </location>
</feature>
<name>A0AAJ0MHG6_9PEZI</name>
<evidence type="ECO:0000313" key="2">
    <source>
        <dbReference type="EMBL" id="KAK3359225.1"/>
    </source>
</evidence>
<dbReference type="AlphaFoldDB" id="A0AAJ0MHG6"/>
<keyword evidence="3" id="KW-1185">Reference proteome</keyword>
<protein>
    <submittedName>
        <fullName evidence="2">Uncharacterized protein</fullName>
    </submittedName>
</protein>
<organism evidence="2 3">
    <name type="scientific">Lasiosphaeria hispida</name>
    <dbReference type="NCBI Taxonomy" id="260671"/>
    <lineage>
        <taxon>Eukaryota</taxon>
        <taxon>Fungi</taxon>
        <taxon>Dikarya</taxon>
        <taxon>Ascomycota</taxon>
        <taxon>Pezizomycotina</taxon>
        <taxon>Sordariomycetes</taxon>
        <taxon>Sordariomycetidae</taxon>
        <taxon>Sordariales</taxon>
        <taxon>Lasiosphaeriaceae</taxon>
        <taxon>Lasiosphaeria</taxon>
    </lineage>
</organism>
<dbReference type="EMBL" id="JAUIQD010000002">
    <property type="protein sequence ID" value="KAK3359225.1"/>
    <property type="molecule type" value="Genomic_DNA"/>
</dbReference>
<evidence type="ECO:0000313" key="3">
    <source>
        <dbReference type="Proteomes" id="UP001275084"/>
    </source>
</evidence>
<accession>A0AAJ0MHG6</accession>
<dbReference type="Proteomes" id="UP001275084">
    <property type="component" value="Unassembled WGS sequence"/>
</dbReference>
<feature type="compositionally biased region" description="Basic and acidic residues" evidence="1">
    <location>
        <begin position="193"/>
        <end position="203"/>
    </location>
</feature>
<sequence>MVLNHFLSLVPADAAAHLGVSSLPLSPALCSLHGHIERLTLRCSRGPLETEERGGEECNGGGASRIANRFALDRRLAVGSGPIIRTTATDPSHHRNRVNLNPSTQRGNEGGGEQAMASPGLFPPRTEAARGARRRGQGHELGPGSIFHISRTSECLSVAQLEVEAMQSSGWPNALHHGETSIPKADQSPEASRPVKDTDEGSARQRRFL</sequence>
<reference evidence="2" key="1">
    <citation type="journal article" date="2023" name="Mol. Phylogenet. Evol.">
        <title>Genome-scale phylogeny and comparative genomics of the fungal order Sordariales.</title>
        <authorList>
            <person name="Hensen N."/>
            <person name="Bonometti L."/>
            <person name="Westerberg I."/>
            <person name="Brannstrom I.O."/>
            <person name="Guillou S."/>
            <person name="Cros-Aarteil S."/>
            <person name="Calhoun S."/>
            <person name="Haridas S."/>
            <person name="Kuo A."/>
            <person name="Mondo S."/>
            <person name="Pangilinan J."/>
            <person name="Riley R."/>
            <person name="LaButti K."/>
            <person name="Andreopoulos B."/>
            <person name="Lipzen A."/>
            <person name="Chen C."/>
            <person name="Yan M."/>
            <person name="Daum C."/>
            <person name="Ng V."/>
            <person name="Clum A."/>
            <person name="Steindorff A."/>
            <person name="Ohm R.A."/>
            <person name="Martin F."/>
            <person name="Silar P."/>
            <person name="Natvig D.O."/>
            <person name="Lalanne C."/>
            <person name="Gautier V."/>
            <person name="Ament-Velasquez S.L."/>
            <person name="Kruys A."/>
            <person name="Hutchinson M.I."/>
            <person name="Powell A.J."/>
            <person name="Barry K."/>
            <person name="Miller A.N."/>
            <person name="Grigoriev I.V."/>
            <person name="Debuchy R."/>
            <person name="Gladieux P."/>
            <person name="Hiltunen Thoren M."/>
            <person name="Johannesson H."/>
        </authorList>
    </citation>
    <scope>NUCLEOTIDE SEQUENCE</scope>
    <source>
        <strain evidence="2">CBS 955.72</strain>
    </source>
</reference>
<gene>
    <name evidence="2" type="ORF">B0T25DRAFT_90790</name>
</gene>
<reference evidence="2" key="2">
    <citation type="submission" date="2023-06" db="EMBL/GenBank/DDBJ databases">
        <authorList>
            <consortium name="Lawrence Berkeley National Laboratory"/>
            <person name="Haridas S."/>
            <person name="Hensen N."/>
            <person name="Bonometti L."/>
            <person name="Westerberg I."/>
            <person name="Brannstrom I.O."/>
            <person name="Guillou S."/>
            <person name="Cros-Aarteil S."/>
            <person name="Calhoun S."/>
            <person name="Kuo A."/>
            <person name="Mondo S."/>
            <person name="Pangilinan J."/>
            <person name="Riley R."/>
            <person name="Labutti K."/>
            <person name="Andreopoulos B."/>
            <person name="Lipzen A."/>
            <person name="Chen C."/>
            <person name="Yanf M."/>
            <person name="Daum C."/>
            <person name="Ng V."/>
            <person name="Clum A."/>
            <person name="Steindorff A."/>
            <person name="Ohm R."/>
            <person name="Martin F."/>
            <person name="Silar P."/>
            <person name="Natvig D."/>
            <person name="Lalanne C."/>
            <person name="Gautier V."/>
            <person name="Ament-Velasquez S.L."/>
            <person name="Kruys A."/>
            <person name="Hutchinson M.I."/>
            <person name="Powell A.J."/>
            <person name="Barry K."/>
            <person name="Miller A.N."/>
            <person name="Grigoriev I.V."/>
            <person name="Debuchy R."/>
            <person name="Gladieux P."/>
            <person name="Thoren M.H."/>
            <person name="Johannesson H."/>
        </authorList>
    </citation>
    <scope>NUCLEOTIDE SEQUENCE</scope>
    <source>
        <strain evidence="2">CBS 955.72</strain>
    </source>
</reference>
<feature type="compositionally biased region" description="Polar residues" evidence="1">
    <location>
        <begin position="98"/>
        <end position="107"/>
    </location>
</feature>
<comment type="caution">
    <text evidence="2">The sequence shown here is derived from an EMBL/GenBank/DDBJ whole genome shotgun (WGS) entry which is preliminary data.</text>
</comment>